<name>A0AAP2RBW4_9EURY</name>
<comment type="caution">
    <text evidence="1">The sequence shown here is derived from an EMBL/GenBank/DDBJ whole genome shotgun (WGS) entry which is preliminary data.</text>
</comment>
<dbReference type="AlphaFoldDB" id="A0AAP2RBW4"/>
<organism evidence="1 2">
    <name type="scientific">Methanooceanicella nereidis</name>
    <dbReference type="NCBI Taxonomy" id="2052831"/>
    <lineage>
        <taxon>Archaea</taxon>
        <taxon>Methanobacteriati</taxon>
        <taxon>Methanobacteriota</taxon>
        <taxon>Stenosarchaea group</taxon>
        <taxon>Methanomicrobia</taxon>
        <taxon>Methanocellales</taxon>
        <taxon>Methanocellaceae</taxon>
        <taxon>Methanooceanicella</taxon>
    </lineage>
</organism>
<evidence type="ECO:0000313" key="1">
    <source>
        <dbReference type="EMBL" id="MCD1294232.1"/>
    </source>
</evidence>
<dbReference type="RefSeq" id="WP_230741015.1">
    <property type="nucleotide sequence ID" value="NZ_PGCK01000003.1"/>
</dbReference>
<dbReference type="Proteomes" id="UP001320159">
    <property type="component" value="Unassembled WGS sequence"/>
</dbReference>
<keyword evidence="2" id="KW-1185">Reference proteome</keyword>
<evidence type="ECO:0000313" key="2">
    <source>
        <dbReference type="Proteomes" id="UP001320159"/>
    </source>
</evidence>
<protein>
    <submittedName>
        <fullName evidence="1">Uncharacterized protein</fullName>
    </submittedName>
</protein>
<proteinExistence type="predicted"/>
<dbReference type="EMBL" id="PGCK01000003">
    <property type="protein sequence ID" value="MCD1294232.1"/>
    <property type="molecule type" value="Genomic_DNA"/>
</dbReference>
<accession>A0AAP2RBW4</accession>
<sequence length="195" mass="20361">MRVKILLVLAIASLVLMSAGNAFAADTYVDAVADDGLVYALSDNNRVGNSLKAPTLSGFPILGLEDCIGIDSVDSMDGIGLNAGDIAAMEGIGIDSVTDFDCGTICAGCDCEECPDCDCEFKVKDIQGPIFNLGCPTVLTETEPVNLVSPDINPVFPIVNIAPKATVTLPEVTAKLTCFDISCDCGCPFYDNCDC</sequence>
<gene>
    <name evidence="1" type="ORF">CUJ83_04380</name>
</gene>
<reference evidence="1 2" key="1">
    <citation type="submission" date="2017-11" db="EMBL/GenBank/DDBJ databases">
        <title>Isolation and Characterization of Family Methanocellaceae Species from Potential Methane Hydrate Area Offshore Southwestern Taiwan.</title>
        <authorList>
            <person name="Zhang W.-L."/>
            <person name="Chen W.-C."/>
            <person name="Lai M.-C."/>
            <person name="Chen S.-C."/>
        </authorList>
    </citation>
    <scope>NUCLEOTIDE SEQUENCE [LARGE SCALE GENOMIC DNA]</scope>
    <source>
        <strain evidence="1 2">CWC-04</strain>
    </source>
</reference>